<organism evidence="2">
    <name type="scientific">mine drainage metagenome</name>
    <dbReference type="NCBI Taxonomy" id="410659"/>
    <lineage>
        <taxon>unclassified sequences</taxon>
        <taxon>metagenomes</taxon>
        <taxon>ecological metagenomes</taxon>
    </lineage>
</organism>
<proteinExistence type="predicted"/>
<feature type="non-terminal residue" evidence="2">
    <location>
        <position position="162"/>
    </location>
</feature>
<dbReference type="SMART" id="SM00382">
    <property type="entry name" value="AAA"/>
    <property type="match status" value="1"/>
</dbReference>
<dbReference type="InterPro" id="IPR011703">
    <property type="entry name" value="ATPase_AAA-3"/>
</dbReference>
<reference evidence="2" key="1">
    <citation type="submission" date="2013-08" db="EMBL/GenBank/DDBJ databases">
        <authorList>
            <person name="Mendez C."/>
            <person name="Richter M."/>
            <person name="Ferrer M."/>
            <person name="Sanchez J."/>
        </authorList>
    </citation>
    <scope>NUCLEOTIDE SEQUENCE</scope>
</reference>
<dbReference type="InterPro" id="IPR027417">
    <property type="entry name" value="P-loop_NTPase"/>
</dbReference>
<dbReference type="InterPro" id="IPR003593">
    <property type="entry name" value="AAA+_ATPase"/>
</dbReference>
<dbReference type="Pfam" id="PF07726">
    <property type="entry name" value="AAA_3"/>
    <property type="match status" value="1"/>
</dbReference>
<dbReference type="GO" id="GO:0005524">
    <property type="term" value="F:ATP binding"/>
    <property type="evidence" value="ECO:0007669"/>
    <property type="project" value="InterPro"/>
</dbReference>
<dbReference type="EMBL" id="AUZY01011712">
    <property type="protein sequence ID" value="EQD33263.1"/>
    <property type="molecule type" value="Genomic_DNA"/>
</dbReference>
<sequence>FISLVANGHVLLEGVPGVAKTTMSKALADTIDADFKRIQCLPDLEPSDVLGNVFVNEKNELELKKGPIFTNILLMDELNRSPPKTMGAFLEALEERQVTIGGQDLKLPVPFMAIATQNPLRIEGTEPLPKVLADRFIMKVEVTYPSMKEEEEMLRLKESEIK</sequence>
<dbReference type="GO" id="GO:0016887">
    <property type="term" value="F:ATP hydrolysis activity"/>
    <property type="evidence" value="ECO:0007669"/>
    <property type="project" value="InterPro"/>
</dbReference>
<dbReference type="Gene3D" id="3.40.50.300">
    <property type="entry name" value="P-loop containing nucleotide triphosphate hydrolases"/>
    <property type="match status" value="1"/>
</dbReference>
<reference evidence="2" key="2">
    <citation type="journal article" date="2014" name="ISME J.">
        <title>Microbial stratification in low pH oxic and suboxic macroscopic growths along an acid mine drainage.</title>
        <authorList>
            <person name="Mendez-Garcia C."/>
            <person name="Mesa V."/>
            <person name="Sprenger R.R."/>
            <person name="Richter M."/>
            <person name="Diez M.S."/>
            <person name="Solano J."/>
            <person name="Bargiela R."/>
            <person name="Golyshina O.V."/>
            <person name="Manteca A."/>
            <person name="Ramos J.L."/>
            <person name="Gallego J.R."/>
            <person name="Llorente I."/>
            <person name="Martins Dos Santos V.A."/>
            <person name="Jensen O.N."/>
            <person name="Pelaez A.I."/>
            <person name="Sanchez J."/>
            <person name="Ferrer M."/>
        </authorList>
    </citation>
    <scope>NUCLEOTIDE SEQUENCE</scope>
</reference>
<evidence type="ECO:0000259" key="1">
    <source>
        <dbReference type="SMART" id="SM00382"/>
    </source>
</evidence>
<accession>T0YJB0</accession>
<dbReference type="SUPFAM" id="SSF52540">
    <property type="entry name" value="P-loop containing nucleoside triphosphate hydrolases"/>
    <property type="match status" value="1"/>
</dbReference>
<gene>
    <name evidence="2" type="ORF">B1B_17533</name>
</gene>
<protein>
    <submittedName>
        <fullName evidence="2">ATPase associated with various cellular activities AAA_3</fullName>
    </submittedName>
</protein>
<dbReference type="CDD" id="cd00009">
    <property type="entry name" value="AAA"/>
    <property type="match status" value="1"/>
</dbReference>
<dbReference type="PANTHER" id="PTHR42759">
    <property type="entry name" value="MOXR FAMILY PROTEIN"/>
    <property type="match status" value="1"/>
</dbReference>
<comment type="caution">
    <text evidence="2">The sequence shown here is derived from an EMBL/GenBank/DDBJ whole genome shotgun (WGS) entry which is preliminary data.</text>
</comment>
<dbReference type="InterPro" id="IPR050764">
    <property type="entry name" value="CbbQ/NirQ/NorQ/GpvN"/>
</dbReference>
<dbReference type="PANTHER" id="PTHR42759:SF1">
    <property type="entry name" value="MAGNESIUM-CHELATASE SUBUNIT CHLD"/>
    <property type="match status" value="1"/>
</dbReference>
<name>T0YJB0_9ZZZZ</name>
<evidence type="ECO:0000313" key="2">
    <source>
        <dbReference type="EMBL" id="EQD33263.1"/>
    </source>
</evidence>
<dbReference type="AlphaFoldDB" id="T0YJB0"/>
<feature type="non-terminal residue" evidence="2">
    <location>
        <position position="1"/>
    </location>
</feature>
<feature type="domain" description="AAA+ ATPase" evidence="1">
    <location>
        <begin position="6"/>
        <end position="146"/>
    </location>
</feature>